<dbReference type="EMBL" id="OW152814">
    <property type="protein sequence ID" value="CAH2050946.1"/>
    <property type="molecule type" value="Genomic_DNA"/>
</dbReference>
<accession>A0ABN8IDM0</accession>
<dbReference type="Proteomes" id="UP000837857">
    <property type="component" value="Chromosome 2"/>
</dbReference>
<proteinExistence type="predicted"/>
<reference evidence="2" key="1">
    <citation type="submission" date="2022-03" db="EMBL/GenBank/DDBJ databases">
        <authorList>
            <person name="Martin H S."/>
        </authorList>
    </citation>
    <scope>NUCLEOTIDE SEQUENCE</scope>
</reference>
<keyword evidence="1" id="KW-1133">Transmembrane helix</keyword>
<evidence type="ECO:0000313" key="3">
    <source>
        <dbReference type="Proteomes" id="UP000837857"/>
    </source>
</evidence>
<name>A0ABN8IDM0_9NEOP</name>
<sequence>MESSDLLIEETRAKKKKSSTRLLGMILLFIFSKVAIFKAASVFLMMAFFQKLFYLIGLFLNYFLKSKSKGMPSNVYGPPSEYNTVGYSYGPPDNDLHSKENGYPGASELSGAFDWLVNKNVK</sequence>
<evidence type="ECO:0000256" key="1">
    <source>
        <dbReference type="SAM" id="Phobius"/>
    </source>
</evidence>
<organism evidence="2 3">
    <name type="scientific">Iphiclides podalirius</name>
    <name type="common">scarce swallowtail</name>
    <dbReference type="NCBI Taxonomy" id="110791"/>
    <lineage>
        <taxon>Eukaryota</taxon>
        <taxon>Metazoa</taxon>
        <taxon>Ecdysozoa</taxon>
        <taxon>Arthropoda</taxon>
        <taxon>Hexapoda</taxon>
        <taxon>Insecta</taxon>
        <taxon>Pterygota</taxon>
        <taxon>Neoptera</taxon>
        <taxon>Endopterygota</taxon>
        <taxon>Lepidoptera</taxon>
        <taxon>Glossata</taxon>
        <taxon>Ditrysia</taxon>
        <taxon>Papilionoidea</taxon>
        <taxon>Papilionidae</taxon>
        <taxon>Papilioninae</taxon>
        <taxon>Iphiclides</taxon>
    </lineage>
</organism>
<protein>
    <submittedName>
        <fullName evidence="2">Uncharacterized protein</fullName>
    </submittedName>
</protein>
<keyword evidence="1" id="KW-0472">Membrane</keyword>
<evidence type="ECO:0000313" key="2">
    <source>
        <dbReference type="EMBL" id="CAH2050946.1"/>
    </source>
</evidence>
<feature type="transmembrane region" description="Helical" evidence="1">
    <location>
        <begin position="20"/>
        <end position="37"/>
    </location>
</feature>
<keyword evidence="1" id="KW-0812">Transmembrane</keyword>
<keyword evidence="3" id="KW-1185">Reference proteome</keyword>
<feature type="non-terminal residue" evidence="2">
    <location>
        <position position="1"/>
    </location>
</feature>
<gene>
    <name evidence="2" type="ORF">IPOD504_LOCUS7795</name>
</gene>
<feature type="transmembrane region" description="Helical" evidence="1">
    <location>
        <begin position="43"/>
        <end position="64"/>
    </location>
</feature>